<dbReference type="InterPro" id="IPR029787">
    <property type="entry name" value="Nucleotide_cyclase"/>
</dbReference>
<dbReference type="InterPro" id="IPR000160">
    <property type="entry name" value="GGDEF_dom"/>
</dbReference>
<dbReference type="Pfam" id="PF00990">
    <property type="entry name" value="GGDEF"/>
    <property type="match status" value="1"/>
</dbReference>
<keyword evidence="6" id="KW-1185">Reference proteome</keyword>
<dbReference type="Proteomes" id="UP000321820">
    <property type="component" value="Chromosome"/>
</dbReference>
<name>A0A5B9EBT0_9BACT</name>
<proteinExistence type="predicted"/>
<dbReference type="InterPro" id="IPR035919">
    <property type="entry name" value="EAL_sf"/>
</dbReference>
<reference evidence="5 6" key="1">
    <citation type="submission" date="2019-08" db="EMBL/GenBank/DDBJ databases">
        <title>Complete genome sequence of Terriglobus albidus strain ORNL.</title>
        <authorList>
            <person name="Podar M."/>
        </authorList>
    </citation>
    <scope>NUCLEOTIDE SEQUENCE [LARGE SCALE GENOMIC DNA]</scope>
    <source>
        <strain evidence="5 6">ORNL</strain>
    </source>
</reference>
<feature type="domain" description="PAC" evidence="2">
    <location>
        <begin position="105"/>
        <end position="157"/>
    </location>
</feature>
<dbReference type="PANTHER" id="PTHR44757">
    <property type="entry name" value="DIGUANYLATE CYCLASE DGCP"/>
    <property type="match status" value="1"/>
</dbReference>
<dbReference type="InterPro" id="IPR043128">
    <property type="entry name" value="Rev_trsase/Diguanyl_cyclase"/>
</dbReference>
<dbReference type="PROSITE" id="PS50113">
    <property type="entry name" value="PAC"/>
    <property type="match status" value="1"/>
</dbReference>
<dbReference type="PROSITE" id="PS50112">
    <property type="entry name" value="PAS"/>
    <property type="match status" value="1"/>
</dbReference>
<dbReference type="RefSeq" id="WP_147648820.1">
    <property type="nucleotide sequence ID" value="NZ_CP042806.1"/>
</dbReference>
<dbReference type="OrthoDB" id="101222at2"/>
<accession>A0A5B9EBT0</accession>
<organism evidence="5 6">
    <name type="scientific">Terriglobus albidus</name>
    <dbReference type="NCBI Taxonomy" id="1592106"/>
    <lineage>
        <taxon>Bacteria</taxon>
        <taxon>Pseudomonadati</taxon>
        <taxon>Acidobacteriota</taxon>
        <taxon>Terriglobia</taxon>
        <taxon>Terriglobales</taxon>
        <taxon>Acidobacteriaceae</taxon>
        <taxon>Terriglobus</taxon>
    </lineage>
</organism>
<dbReference type="GO" id="GO:0003824">
    <property type="term" value="F:catalytic activity"/>
    <property type="evidence" value="ECO:0007669"/>
    <property type="project" value="UniProtKB-ARBA"/>
</dbReference>
<evidence type="ECO:0000259" key="4">
    <source>
        <dbReference type="PROSITE" id="PS50887"/>
    </source>
</evidence>
<evidence type="ECO:0000313" key="6">
    <source>
        <dbReference type="Proteomes" id="UP000321820"/>
    </source>
</evidence>
<dbReference type="InterPro" id="IPR052155">
    <property type="entry name" value="Biofilm_reg_signaling"/>
</dbReference>
<dbReference type="AlphaFoldDB" id="A0A5B9EBT0"/>
<dbReference type="CDD" id="cd01949">
    <property type="entry name" value="GGDEF"/>
    <property type="match status" value="1"/>
</dbReference>
<dbReference type="CDD" id="cd00130">
    <property type="entry name" value="PAS"/>
    <property type="match status" value="1"/>
</dbReference>
<dbReference type="Gene3D" id="3.20.20.450">
    <property type="entry name" value="EAL domain"/>
    <property type="match status" value="1"/>
</dbReference>
<dbReference type="InterPro" id="IPR000014">
    <property type="entry name" value="PAS"/>
</dbReference>
<dbReference type="SUPFAM" id="SSF55073">
    <property type="entry name" value="Nucleotide cyclase"/>
    <property type="match status" value="1"/>
</dbReference>
<dbReference type="PANTHER" id="PTHR44757:SF2">
    <property type="entry name" value="BIOFILM ARCHITECTURE MAINTENANCE PROTEIN MBAA"/>
    <property type="match status" value="1"/>
</dbReference>
<evidence type="ECO:0000259" key="1">
    <source>
        <dbReference type="PROSITE" id="PS50112"/>
    </source>
</evidence>
<dbReference type="SUPFAM" id="SSF55785">
    <property type="entry name" value="PYP-like sensor domain (PAS domain)"/>
    <property type="match status" value="1"/>
</dbReference>
<sequence length="626" mass="70456">MNFIDQLKLHRLRQFEEETARYESAVDLRLRILETVVEASRDSVVITDAASDCPRVQYVNPAFTAASQYSTAEIIGKPIACLWSLPANSEALTSIQTAYQSAHPGNLEIQCKRSDGTPFWVDLKFSPLGDENGSIHHWIHTLRDIGDQKAYEETFVRAKLAEEQNEKLLLEIMGHKELERKLLHTAFYDSLTGLKNRAFFMEHLERSLQHTHSRSKYRCTLLYLDLDGFKPVNDLHGHQIGDALLVEFSRTLKSCCRPQDFVCRMGGDEFTVLLDDIKTSESAHSVAKRILDQLRTSFLIGGVSLDISVSIGICELNPRHKVVDDVIREADMAMYRAKRGGGNQYVSSDGPIDITDGLPMGDSVKKEREALSFAIEQGELELFYQPVVDINSLRVVQVETLVRWQHPERGLLKPSQFLPLAEKSGLIVPLGQLVIRAACLQLKEWQHLIEFRDTVLSINLSYTELADELFFENIIDLLADTLTGPGNLQFELPPDLLDLSYAGQFTERLRKIGVRIALSHPSEGNALLDVISHHPVDMLKLVYEPRRAKYQPMLPPEIIARTQGSLPSLDICIERVETIEHHLSLIRQGIKLAQGNLYSPPLPADEVIHTLVYGVRPSALKLSACG</sequence>
<dbReference type="NCBIfam" id="TIGR00254">
    <property type="entry name" value="GGDEF"/>
    <property type="match status" value="1"/>
</dbReference>
<dbReference type="InterPro" id="IPR000700">
    <property type="entry name" value="PAS-assoc_C"/>
</dbReference>
<evidence type="ECO:0000259" key="3">
    <source>
        <dbReference type="PROSITE" id="PS50883"/>
    </source>
</evidence>
<dbReference type="Pfam" id="PF00563">
    <property type="entry name" value="EAL"/>
    <property type="match status" value="1"/>
</dbReference>
<feature type="domain" description="PAS" evidence="1">
    <location>
        <begin position="29"/>
        <end position="77"/>
    </location>
</feature>
<dbReference type="PROSITE" id="PS50883">
    <property type="entry name" value="EAL"/>
    <property type="match status" value="1"/>
</dbReference>
<dbReference type="SMART" id="SM00267">
    <property type="entry name" value="GGDEF"/>
    <property type="match status" value="1"/>
</dbReference>
<dbReference type="KEGG" id="talb:FTW19_17525"/>
<dbReference type="InterPro" id="IPR035965">
    <property type="entry name" value="PAS-like_dom_sf"/>
</dbReference>
<dbReference type="InterPro" id="IPR001633">
    <property type="entry name" value="EAL_dom"/>
</dbReference>
<feature type="domain" description="GGDEF" evidence="4">
    <location>
        <begin position="217"/>
        <end position="350"/>
    </location>
</feature>
<gene>
    <name evidence="5" type="ORF">FTW19_17525</name>
</gene>
<dbReference type="SUPFAM" id="SSF141868">
    <property type="entry name" value="EAL domain-like"/>
    <property type="match status" value="1"/>
</dbReference>
<dbReference type="SMART" id="SM00052">
    <property type="entry name" value="EAL"/>
    <property type="match status" value="1"/>
</dbReference>
<dbReference type="FunFam" id="3.30.70.270:FF:000001">
    <property type="entry name" value="Diguanylate cyclase domain protein"/>
    <property type="match status" value="1"/>
</dbReference>
<dbReference type="Pfam" id="PF13426">
    <property type="entry name" value="PAS_9"/>
    <property type="match status" value="1"/>
</dbReference>
<dbReference type="InterPro" id="IPR001610">
    <property type="entry name" value="PAC"/>
</dbReference>
<dbReference type="Gene3D" id="3.30.450.20">
    <property type="entry name" value="PAS domain"/>
    <property type="match status" value="1"/>
</dbReference>
<protein>
    <submittedName>
        <fullName evidence="5">Diguanylate cyclase</fullName>
    </submittedName>
</protein>
<dbReference type="EMBL" id="CP042806">
    <property type="protein sequence ID" value="QEE29628.1"/>
    <property type="molecule type" value="Genomic_DNA"/>
</dbReference>
<dbReference type="CDD" id="cd01948">
    <property type="entry name" value="EAL"/>
    <property type="match status" value="1"/>
</dbReference>
<feature type="domain" description="EAL" evidence="3">
    <location>
        <begin position="364"/>
        <end position="615"/>
    </location>
</feature>
<evidence type="ECO:0000313" key="5">
    <source>
        <dbReference type="EMBL" id="QEE29628.1"/>
    </source>
</evidence>
<dbReference type="Gene3D" id="3.30.70.270">
    <property type="match status" value="1"/>
</dbReference>
<evidence type="ECO:0000259" key="2">
    <source>
        <dbReference type="PROSITE" id="PS50113"/>
    </source>
</evidence>
<dbReference type="NCBIfam" id="TIGR00229">
    <property type="entry name" value="sensory_box"/>
    <property type="match status" value="1"/>
</dbReference>
<dbReference type="PROSITE" id="PS50887">
    <property type="entry name" value="GGDEF"/>
    <property type="match status" value="1"/>
</dbReference>
<dbReference type="SMART" id="SM00086">
    <property type="entry name" value="PAC"/>
    <property type="match status" value="1"/>
</dbReference>